<dbReference type="GO" id="GO:0042826">
    <property type="term" value="F:histone deacetylase binding"/>
    <property type="evidence" value="ECO:0007669"/>
    <property type="project" value="TreeGrafter"/>
</dbReference>
<dbReference type="SUPFAM" id="SSF82199">
    <property type="entry name" value="SET domain"/>
    <property type="match status" value="1"/>
</dbReference>
<keyword evidence="7" id="KW-0539">Nucleus</keyword>
<evidence type="ECO:0000256" key="4">
    <source>
        <dbReference type="ARBA" id="ARBA00022603"/>
    </source>
</evidence>
<comment type="subcellular location">
    <subcellularLocation>
        <location evidence="2">Cytoplasm</location>
    </subcellularLocation>
    <subcellularLocation>
        <location evidence="1">Nucleus</location>
    </subcellularLocation>
</comment>
<evidence type="ECO:0000313" key="12">
    <source>
        <dbReference type="EMBL" id="CAK6971411.1"/>
    </source>
</evidence>
<evidence type="ECO:0000256" key="7">
    <source>
        <dbReference type="ARBA" id="ARBA00023242"/>
    </source>
</evidence>
<dbReference type="GO" id="GO:0007507">
    <property type="term" value="P:heart development"/>
    <property type="evidence" value="ECO:0007669"/>
    <property type="project" value="TreeGrafter"/>
</dbReference>
<evidence type="ECO:0000256" key="10">
    <source>
        <dbReference type="SAM" id="SignalP"/>
    </source>
</evidence>
<evidence type="ECO:0000256" key="5">
    <source>
        <dbReference type="ARBA" id="ARBA00022679"/>
    </source>
</evidence>
<dbReference type="CDD" id="cd10536">
    <property type="entry name" value="SET_SMYD4"/>
    <property type="match status" value="1"/>
</dbReference>
<feature type="compositionally biased region" description="Polar residues" evidence="9">
    <location>
        <begin position="42"/>
        <end position="54"/>
    </location>
</feature>
<protein>
    <submittedName>
        <fullName evidence="12">SET and MYND domain-containing protein 4 isoform X2</fullName>
    </submittedName>
</protein>
<evidence type="ECO:0000256" key="6">
    <source>
        <dbReference type="ARBA" id="ARBA00022691"/>
    </source>
</evidence>
<dbReference type="GO" id="GO:0005737">
    <property type="term" value="C:cytoplasm"/>
    <property type="evidence" value="ECO:0007669"/>
    <property type="project" value="UniProtKB-SubCell"/>
</dbReference>
<dbReference type="InterPro" id="IPR011990">
    <property type="entry name" value="TPR-like_helical_dom_sf"/>
</dbReference>
<proteinExistence type="predicted"/>
<feature type="signal peptide" evidence="10">
    <location>
        <begin position="1"/>
        <end position="35"/>
    </location>
</feature>
<dbReference type="GO" id="GO:0005634">
    <property type="term" value="C:nucleus"/>
    <property type="evidence" value="ECO:0007669"/>
    <property type="project" value="UniProtKB-SubCell"/>
</dbReference>
<organism evidence="12 13">
    <name type="scientific">Scomber scombrus</name>
    <name type="common">Atlantic mackerel</name>
    <name type="synonym">Scomber vernalis</name>
    <dbReference type="NCBI Taxonomy" id="13677"/>
    <lineage>
        <taxon>Eukaryota</taxon>
        <taxon>Metazoa</taxon>
        <taxon>Chordata</taxon>
        <taxon>Craniata</taxon>
        <taxon>Vertebrata</taxon>
        <taxon>Euteleostomi</taxon>
        <taxon>Actinopterygii</taxon>
        <taxon>Neopterygii</taxon>
        <taxon>Teleostei</taxon>
        <taxon>Neoteleostei</taxon>
        <taxon>Acanthomorphata</taxon>
        <taxon>Pelagiaria</taxon>
        <taxon>Scombriformes</taxon>
        <taxon>Scombridae</taxon>
        <taxon>Scomber</taxon>
    </lineage>
</organism>
<keyword evidence="6" id="KW-0949">S-adenosyl-L-methionine</keyword>
<dbReference type="Proteomes" id="UP001314229">
    <property type="component" value="Unassembled WGS sequence"/>
</dbReference>
<dbReference type="GO" id="GO:0008168">
    <property type="term" value="F:methyltransferase activity"/>
    <property type="evidence" value="ECO:0007669"/>
    <property type="project" value="UniProtKB-KW"/>
</dbReference>
<gene>
    <name evidence="12" type="ORF">FSCOSCO3_A009296</name>
</gene>
<dbReference type="PROSITE" id="PS50280">
    <property type="entry name" value="SET"/>
    <property type="match status" value="1"/>
</dbReference>
<comment type="catalytic activity">
    <reaction evidence="8">
        <text>L-lysyl-[protein] + S-adenosyl-L-methionine = N(6)-methyl-L-lysyl-[protein] + S-adenosyl-L-homocysteine + H(+)</text>
        <dbReference type="Rhea" id="RHEA:51736"/>
        <dbReference type="Rhea" id="RHEA-COMP:9752"/>
        <dbReference type="Rhea" id="RHEA-COMP:13053"/>
        <dbReference type="ChEBI" id="CHEBI:15378"/>
        <dbReference type="ChEBI" id="CHEBI:29969"/>
        <dbReference type="ChEBI" id="CHEBI:57856"/>
        <dbReference type="ChEBI" id="CHEBI:59789"/>
        <dbReference type="ChEBI" id="CHEBI:61929"/>
    </reaction>
</comment>
<dbReference type="InterPro" id="IPR046341">
    <property type="entry name" value="SET_dom_sf"/>
</dbReference>
<name>A0AAV1PIC8_SCOSC</name>
<evidence type="ECO:0000256" key="8">
    <source>
        <dbReference type="ARBA" id="ARBA00048985"/>
    </source>
</evidence>
<dbReference type="EMBL" id="CAWUFR010000177">
    <property type="protein sequence ID" value="CAK6971411.1"/>
    <property type="molecule type" value="Genomic_DNA"/>
</dbReference>
<comment type="caution">
    <text evidence="12">The sequence shown here is derived from an EMBL/GenBank/DDBJ whole genome shotgun (WGS) entry which is preliminary data.</text>
</comment>
<dbReference type="AlphaFoldDB" id="A0AAV1PIC8"/>
<evidence type="ECO:0000313" key="13">
    <source>
        <dbReference type="Proteomes" id="UP001314229"/>
    </source>
</evidence>
<evidence type="ECO:0000256" key="2">
    <source>
        <dbReference type="ARBA" id="ARBA00004496"/>
    </source>
</evidence>
<feature type="chain" id="PRO_5043920382" evidence="10">
    <location>
        <begin position="36"/>
        <end position="415"/>
    </location>
</feature>
<accession>A0AAV1PIC8</accession>
<dbReference type="InterPro" id="IPR001214">
    <property type="entry name" value="SET_dom"/>
</dbReference>
<evidence type="ECO:0000259" key="11">
    <source>
        <dbReference type="PROSITE" id="PS50280"/>
    </source>
</evidence>
<dbReference type="Gene3D" id="1.25.40.10">
    <property type="entry name" value="Tetratricopeptide repeat domain"/>
    <property type="match status" value="1"/>
</dbReference>
<dbReference type="InterPro" id="IPR052097">
    <property type="entry name" value="SET-MYND_domain_protein"/>
</dbReference>
<keyword evidence="13" id="KW-1185">Reference proteome</keyword>
<sequence>MNVFHLLHHLNHHSPGMRFLWAVTVATLYVKLSKAGPPPASWNLSGSSRETGQSPDRGEVEGMIADWSPELWPLGSAVLRHILQLRCNAQAILMLQDTGAAHSPVQSSQEIRIATAIFPTLSLLNHSCCPNTSMVFSTGASGDLPGSDLSADFSENVVEHSGTACGVTVTVRAAKAITPGQEILHCYGPHSSRMVTQQRKRLLQEQYYFLCQCEACTLPEQEEDGPEDRQQGSGLLCVKCKASLKKCSKDRGTGFICLQSSCGHRMSSSEVSQRLQEIRVDLVKAVDLMERERPDEALTLLKRTRHQSGLVLAETHPLHGELADALARAYATMGDWNNAAAHLKHSNVAIASQYGGDSIEMGRQLFKLAQLHFNGGARGPALSVFPEVRRLLCLHCGPQCHELQELQVMEDCLGR</sequence>
<evidence type="ECO:0000256" key="9">
    <source>
        <dbReference type="SAM" id="MobiDB-lite"/>
    </source>
</evidence>
<keyword evidence="3" id="KW-0963">Cytoplasm</keyword>
<dbReference type="SUPFAM" id="SSF48452">
    <property type="entry name" value="TPR-like"/>
    <property type="match status" value="1"/>
</dbReference>
<feature type="domain" description="SET" evidence="11">
    <location>
        <begin position="47"/>
        <end position="188"/>
    </location>
</feature>
<dbReference type="InterPro" id="IPR044421">
    <property type="entry name" value="SMYD4_SET"/>
</dbReference>
<keyword evidence="10" id="KW-0732">Signal</keyword>
<dbReference type="PANTHER" id="PTHR46165:SF2">
    <property type="entry name" value="SET AND MYND DOMAIN-CONTAINING PROTEIN 4"/>
    <property type="match status" value="1"/>
</dbReference>
<dbReference type="GO" id="GO:0032259">
    <property type="term" value="P:methylation"/>
    <property type="evidence" value="ECO:0007669"/>
    <property type="project" value="UniProtKB-KW"/>
</dbReference>
<evidence type="ECO:0000256" key="3">
    <source>
        <dbReference type="ARBA" id="ARBA00022490"/>
    </source>
</evidence>
<reference evidence="12 13" key="1">
    <citation type="submission" date="2024-01" db="EMBL/GenBank/DDBJ databases">
        <authorList>
            <person name="Alioto T."/>
            <person name="Alioto T."/>
            <person name="Gomez Garrido J."/>
        </authorList>
    </citation>
    <scope>NUCLEOTIDE SEQUENCE [LARGE SCALE GENOMIC DNA]</scope>
</reference>
<keyword evidence="5" id="KW-0808">Transferase</keyword>
<dbReference type="Gene3D" id="2.170.270.10">
    <property type="entry name" value="SET domain"/>
    <property type="match status" value="1"/>
</dbReference>
<evidence type="ECO:0000256" key="1">
    <source>
        <dbReference type="ARBA" id="ARBA00004123"/>
    </source>
</evidence>
<keyword evidence="4" id="KW-0489">Methyltransferase</keyword>
<feature type="region of interest" description="Disordered" evidence="9">
    <location>
        <begin position="38"/>
        <end position="60"/>
    </location>
</feature>
<dbReference type="PANTHER" id="PTHR46165">
    <property type="entry name" value="SET AND MYND DOMAIN-CONTAINING PROTEIN 4"/>
    <property type="match status" value="1"/>
</dbReference>